<evidence type="ECO:0000313" key="12">
    <source>
        <dbReference type="Proteomes" id="UP000677784"/>
    </source>
</evidence>
<keyword evidence="4" id="KW-0548">Nucleotidyltransferase</keyword>
<evidence type="ECO:0000256" key="2">
    <source>
        <dbReference type="ARBA" id="ARBA00022484"/>
    </source>
</evidence>
<keyword evidence="9" id="KW-0460">Magnesium</keyword>
<keyword evidence="2 11" id="KW-0696">RNA-directed RNA polymerase</keyword>
<keyword evidence="6" id="KW-0693">Viral RNA replication</keyword>
<accession>A0A8S5L5Y8</accession>
<keyword evidence="9" id="KW-0479">Metal-binding</keyword>
<evidence type="ECO:0000256" key="5">
    <source>
        <dbReference type="ARBA" id="ARBA00022741"/>
    </source>
</evidence>
<keyword evidence="12" id="KW-1185">Reference proteome</keyword>
<keyword evidence="5" id="KW-0547">Nucleotide-binding</keyword>
<proteinExistence type="predicted"/>
<comment type="catalytic activity">
    <reaction evidence="8">
        <text>RNA(n) + a ribonucleoside 5'-triphosphate = RNA(n+1) + diphosphate</text>
        <dbReference type="Rhea" id="RHEA:21248"/>
        <dbReference type="Rhea" id="RHEA-COMP:14527"/>
        <dbReference type="Rhea" id="RHEA-COMP:17342"/>
        <dbReference type="ChEBI" id="CHEBI:33019"/>
        <dbReference type="ChEBI" id="CHEBI:61557"/>
        <dbReference type="ChEBI" id="CHEBI:140395"/>
        <dbReference type="EC" id="2.7.7.48"/>
    </reaction>
</comment>
<evidence type="ECO:0000256" key="6">
    <source>
        <dbReference type="ARBA" id="ARBA00022953"/>
    </source>
</evidence>
<dbReference type="RefSeq" id="YP_010769408.1">
    <property type="nucleotide sequence ID" value="NC_073965.1"/>
</dbReference>
<dbReference type="PROSITE" id="PS50522">
    <property type="entry name" value="RDRP_PHAGE"/>
    <property type="match status" value="1"/>
</dbReference>
<protein>
    <recommendedName>
        <fullName evidence="1">RNA-directed RNA polymerase</fullName>
        <ecNumber evidence="1">2.7.7.48</ecNumber>
    </recommendedName>
    <alternativeName>
        <fullName evidence="7">RNA replicase beta chain</fullName>
    </alternativeName>
</protein>
<dbReference type="InterPro" id="IPR043502">
    <property type="entry name" value="DNA/RNA_pol_sf"/>
</dbReference>
<comment type="cofactor">
    <cofactor evidence="9">
        <name>Mg(2+)</name>
        <dbReference type="ChEBI" id="CHEBI:18420"/>
    </cofactor>
    <text evidence="9">Binds 2 Mg(2+) per subunit.</text>
</comment>
<feature type="binding site" evidence="9">
    <location>
        <position position="292"/>
    </location>
    <ligand>
        <name>Mg(2+)</name>
        <dbReference type="ChEBI" id="CHEBI:18420"/>
        <label>2</label>
    </ligand>
</feature>
<organism evidence="11 12">
    <name type="scientific">ssRNA phage SRR7976357_5</name>
    <dbReference type="NCBI Taxonomy" id="2786745"/>
    <lineage>
        <taxon>Viruses</taxon>
        <taxon>Riboviria</taxon>
        <taxon>Orthornavirae</taxon>
        <taxon>Lenarviricota</taxon>
        <taxon>Leviviricetes</taxon>
        <taxon>Norzivirales</taxon>
        <taxon>Fiersviridae</taxon>
        <taxon>Ineyimevirus</taxon>
        <taxon>Ineyimevirus lutivicinum</taxon>
    </lineage>
</organism>
<dbReference type="GO" id="GO:0003968">
    <property type="term" value="F:RNA-directed RNA polymerase activity"/>
    <property type="evidence" value="ECO:0007669"/>
    <property type="project" value="UniProtKB-KW"/>
</dbReference>
<reference evidence="11 12" key="1">
    <citation type="submission" date="2020-09" db="EMBL/GenBank/DDBJ databases">
        <title>Leviviricetes taxonomy.</title>
        <authorList>
            <person name="Stockdale S.R."/>
            <person name="Callanan J."/>
            <person name="Adriaenssens E.M."/>
            <person name="Kuhn J.H."/>
            <person name="Rumnieks J."/>
            <person name="Shkoporov A."/>
            <person name="Draper L.A."/>
            <person name="Ross P."/>
            <person name="Hill C."/>
        </authorList>
    </citation>
    <scope>NUCLEOTIDE SEQUENCE [LARGE SCALE GENOMIC DNA]</scope>
</reference>
<evidence type="ECO:0000256" key="7">
    <source>
        <dbReference type="ARBA" id="ARBA00030248"/>
    </source>
</evidence>
<evidence type="ECO:0000256" key="9">
    <source>
        <dbReference type="PIRSR" id="PIRSR605093-1"/>
    </source>
</evidence>
<evidence type="ECO:0000256" key="4">
    <source>
        <dbReference type="ARBA" id="ARBA00022695"/>
    </source>
</evidence>
<dbReference type="Pfam" id="PF03431">
    <property type="entry name" value="RNA_replicase_B"/>
    <property type="match status" value="1"/>
</dbReference>
<dbReference type="SUPFAM" id="SSF56672">
    <property type="entry name" value="DNA/RNA polymerases"/>
    <property type="match status" value="1"/>
</dbReference>
<dbReference type="GO" id="GO:0046872">
    <property type="term" value="F:metal ion binding"/>
    <property type="evidence" value="ECO:0007669"/>
    <property type="project" value="UniProtKB-KW"/>
</dbReference>
<dbReference type="KEGG" id="vg:80398414"/>
<evidence type="ECO:0000256" key="1">
    <source>
        <dbReference type="ARBA" id="ARBA00012494"/>
    </source>
</evidence>
<feature type="binding site" evidence="9">
    <location>
        <position position="373"/>
    </location>
    <ligand>
        <name>Mg(2+)</name>
        <dbReference type="ChEBI" id="CHEBI:18420"/>
        <label>2</label>
    </ligand>
</feature>
<evidence type="ECO:0000256" key="3">
    <source>
        <dbReference type="ARBA" id="ARBA00022679"/>
    </source>
</evidence>
<sequence>MFVSTNWMEGLRYEQSLAVMKELSLVHALKGGAEGLRIASAIYAGDLRTLCTFELDVNREGWDIIQLINCRQALAFYSKFEPAEIGIDKTAVAYASFEESETKCRAFNAEARQARGGVINYTPRFVRLIADARKKISRILGRLPSVEELRIRFGPGATTSIIKRKANPQQKFAETPRCSPELLRSHFFPSIVRDLSTWFDCHAVDWTIDDEGFLVALYDVVETDGVLEFVPKNAKTYRAIVKEPTVNGCLQAATGDWMTKRLRLAGIDISDQTINQRLAREGSIYDELATLDLHAASDSIATELVRMLLPDEWFDWLNAIRSRRVWYNDTLHVLEKFSSMGNGFTFPLETLIFWAITAASCKGCVGAVSAYGDDLICPSDRAEEVVKNLELCGFRVNLGKSFIRGPFRESCGCDYYKGIDIRPFYQKHLVSGMTLFVLHNFYYRHYQVDEAEGVLSYIPESIRLYGPDGFGDGHLLATDWPRERSRKLRRNGWGGVCFDTYRLCPRDFISVYPGDYVTPLYSVYIKDRTPLLKSTFPDFDVSEAQEVRFATDGRPIWPLPGVEGYERISIYTLDPHS</sequence>
<evidence type="ECO:0000313" key="11">
    <source>
        <dbReference type="EMBL" id="DAD52818.1"/>
    </source>
</evidence>
<name>A0A8S5L5Y8_9VIRU</name>
<feature type="binding site" evidence="9">
    <location>
        <position position="374"/>
    </location>
    <ligand>
        <name>Mg(2+)</name>
        <dbReference type="ChEBI" id="CHEBI:18420"/>
        <label>2</label>
    </ligand>
</feature>
<dbReference type="GO" id="GO:0000166">
    <property type="term" value="F:nucleotide binding"/>
    <property type="evidence" value="ECO:0007669"/>
    <property type="project" value="UniProtKB-KW"/>
</dbReference>
<dbReference type="EMBL" id="BK014215">
    <property type="protein sequence ID" value="DAD52818.1"/>
    <property type="molecule type" value="Genomic_RNA"/>
</dbReference>
<keyword evidence="3" id="KW-0808">Transferase</keyword>
<dbReference type="GO" id="GO:0039694">
    <property type="term" value="P:viral RNA genome replication"/>
    <property type="evidence" value="ECO:0007669"/>
    <property type="project" value="InterPro"/>
</dbReference>
<dbReference type="GeneID" id="80398414"/>
<feature type="domain" description="RdRp catalytic" evidence="10">
    <location>
        <begin position="277"/>
        <end position="405"/>
    </location>
</feature>
<evidence type="ECO:0000259" key="10">
    <source>
        <dbReference type="PROSITE" id="PS50522"/>
    </source>
</evidence>
<dbReference type="InterPro" id="IPR005093">
    <property type="entry name" value="RNArep_beta"/>
</dbReference>
<dbReference type="InterPro" id="IPR007096">
    <property type="entry name" value="RNA-dir_Rpol_cat_phage"/>
</dbReference>
<evidence type="ECO:0000256" key="8">
    <source>
        <dbReference type="ARBA" id="ARBA00048744"/>
    </source>
</evidence>
<dbReference type="EC" id="2.7.7.48" evidence="1"/>
<dbReference type="Proteomes" id="UP000677784">
    <property type="component" value="Segment"/>
</dbReference>
<gene>
    <name evidence="11" type="primary">SRR7976357_5_3</name>
</gene>